<dbReference type="EMBL" id="CP120682">
    <property type="protein sequence ID" value="WKN35097.1"/>
    <property type="molecule type" value="Genomic_DNA"/>
</dbReference>
<reference evidence="2" key="2">
    <citation type="journal article" date="2024" name="Antonie Van Leeuwenhoek">
        <title>Roseihalotalea indica gen. nov., sp. nov., a halophilic Bacteroidetes from mesopelagic Southwest Indian Ocean with higher carbohydrate metabolic potential.</title>
        <authorList>
            <person name="Chen B."/>
            <person name="Zhang M."/>
            <person name="Lin D."/>
            <person name="Ye J."/>
            <person name="Tang K."/>
        </authorList>
    </citation>
    <scope>NUCLEOTIDE SEQUENCE</scope>
    <source>
        <strain evidence="2">TK19036</strain>
    </source>
</reference>
<accession>A0AA49JIH5</accession>
<dbReference type="AlphaFoldDB" id="A0AA49JIH5"/>
<gene>
    <name evidence="2" type="primary">tssK</name>
    <name evidence="2" type="ORF">K4G66_22225</name>
</gene>
<feature type="region of interest" description="Disordered" evidence="1">
    <location>
        <begin position="356"/>
        <end position="386"/>
    </location>
</feature>
<organism evidence="2">
    <name type="scientific">Roseihalotalea indica</name>
    <dbReference type="NCBI Taxonomy" id="2867963"/>
    <lineage>
        <taxon>Bacteria</taxon>
        <taxon>Pseudomonadati</taxon>
        <taxon>Bacteroidota</taxon>
        <taxon>Cytophagia</taxon>
        <taxon>Cytophagales</taxon>
        <taxon>Catalimonadaceae</taxon>
        <taxon>Roseihalotalea</taxon>
    </lineage>
</organism>
<evidence type="ECO:0000313" key="2">
    <source>
        <dbReference type="EMBL" id="WKN35097.1"/>
    </source>
</evidence>
<protein>
    <submittedName>
        <fullName evidence="2">Type VI secretion system baseplate subunit TssK</fullName>
    </submittedName>
</protein>
<proteinExistence type="predicted"/>
<evidence type="ECO:0000256" key="1">
    <source>
        <dbReference type="SAM" id="MobiDB-lite"/>
    </source>
</evidence>
<sequence length="386" mass="43532">MQPYLNYHTVNWRDGMKVNKDHFTQQENALLDTIRDLAAMQITPYNYGLLNGVSNQSSFELSVDLASSRKLTVMLTRCRAVTLGGARIEINNQPGSELGTSVKAEYEVQDADQPMYDVIITVNPFSRQPVGNPDPEEVPLRHPFSMPKYQLQVVPSHQINITDLGAYHLTLAKVRVIGNEVKVSDKFIPPCSRITAHPTVVGFYDRLMGSLLQTGSAARQVIIKMKLKSEQSQLVTNLYALSEEVLGFVAAHIDFARLRLTHLPPIHLMETFTKYARAVRVCLDCMTDNGKEETLNYVQEWTEITPGNIENTINGMLEMDYDHLELYAILDQAAKFASLMETLFAKLGDLDFIGKPKEPSRPKNNIFVRESTPPPDTKKKGSFWKI</sequence>
<reference evidence="2" key="1">
    <citation type="journal article" date="2023" name="Comput. Struct. Biotechnol. J.">
        <title>Discovery of a novel marine Bacteroidetes with a rich repertoire of carbohydrate-active enzymes.</title>
        <authorList>
            <person name="Chen B."/>
            <person name="Liu G."/>
            <person name="Chen Q."/>
            <person name="Wang H."/>
            <person name="Liu L."/>
            <person name="Tang K."/>
        </authorList>
    </citation>
    <scope>NUCLEOTIDE SEQUENCE</scope>
    <source>
        <strain evidence="2">TK19036</strain>
    </source>
</reference>
<name>A0AA49JIH5_9BACT</name>